<organism evidence="1 2">
    <name type="scientific">Paenibacillus hunanensis</name>
    <dbReference type="NCBI Taxonomy" id="539262"/>
    <lineage>
        <taxon>Bacteria</taxon>
        <taxon>Bacillati</taxon>
        <taxon>Bacillota</taxon>
        <taxon>Bacilli</taxon>
        <taxon>Bacillales</taxon>
        <taxon>Paenibacillaceae</taxon>
        <taxon>Paenibacillus</taxon>
    </lineage>
</organism>
<dbReference type="Proteomes" id="UP001185028">
    <property type="component" value="Unassembled WGS sequence"/>
</dbReference>
<keyword evidence="2" id="KW-1185">Reference proteome</keyword>
<sequence length="263" mass="30195">MIWAISGIFLAFFIWKIRKKDQKELTVQDVIGGDKTSVTWDGMTQRGNLFRLVIEVEPINTDHASIEEQRAMWSNFLGLINTLSLPYKLVLQSQLFEMQDYLRDYQASIEQLSDDYPLLKASGRNVSLYLSESQEEDAIRDYRGYFILEYDPVQAASINGVNLGIGKLDDVVGQLGNRKNRLSDEEKSDLALQILEEAAEEIYGFCEQIDMRYQRLDRAGVWNYSYQMLHRELSAHARMVDAIAADSFKRIKRSLTDIGEEGA</sequence>
<reference evidence="1 2" key="1">
    <citation type="submission" date="2023-07" db="EMBL/GenBank/DDBJ databases">
        <title>Genomic Encyclopedia of Type Strains, Phase IV (KMG-IV): sequencing the most valuable type-strain genomes for metagenomic binning, comparative biology and taxonomic classification.</title>
        <authorList>
            <person name="Goeker M."/>
        </authorList>
    </citation>
    <scope>NUCLEOTIDE SEQUENCE [LARGE SCALE GENOMIC DNA]</scope>
    <source>
        <strain evidence="1 2">DSM 22170</strain>
    </source>
</reference>
<dbReference type="RefSeq" id="WP_188773640.1">
    <property type="nucleotide sequence ID" value="NZ_BMMB01000001.1"/>
</dbReference>
<comment type="caution">
    <text evidence="1">The sequence shown here is derived from an EMBL/GenBank/DDBJ whole genome shotgun (WGS) entry which is preliminary data.</text>
</comment>
<gene>
    <name evidence="1" type="ORF">JOC58_001340</name>
</gene>
<evidence type="ECO:0000313" key="1">
    <source>
        <dbReference type="EMBL" id="MDR6243453.1"/>
    </source>
</evidence>
<proteinExistence type="predicted"/>
<dbReference type="EMBL" id="JAVDQH010000004">
    <property type="protein sequence ID" value="MDR6243453.1"/>
    <property type="molecule type" value="Genomic_DNA"/>
</dbReference>
<name>A0ABU1IW03_9BACL</name>
<accession>A0ABU1IW03</accession>
<evidence type="ECO:0000313" key="2">
    <source>
        <dbReference type="Proteomes" id="UP001185028"/>
    </source>
</evidence>
<protein>
    <submittedName>
        <fullName evidence="1">Uncharacterized protein</fullName>
    </submittedName>
</protein>